<keyword evidence="7 18" id="KW-0679">Respiratory chain</keyword>
<evidence type="ECO:0000256" key="4">
    <source>
        <dbReference type="ARBA" id="ARBA00012944"/>
    </source>
</evidence>
<keyword evidence="6" id="KW-0813">Transport</keyword>
<geneLocation type="mitochondrion" evidence="20"/>
<feature type="transmembrane region" description="Helical" evidence="18">
    <location>
        <begin position="148"/>
        <end position="166"/>
    </location>
</feature>
<keyword evidence="12 18" id="KW-1133">Transmembrane helix</keyword>
<evidence type="ECO:0000256" key="10">
    <source>
        <dbReference type="ARBA" id="ARBA00022967"/>
    </source>
</evidence>
<comment type="function">
    <text evidence="1">Core subunit of the mitochondrial membrane respiratory chain NADH dehydrogenase (Complex I) that is believed to belong to the minimal assembly required for catalysis. Complex I functions in the transfer of electrons from NADH to the respiratory chain. The immediate electron acceptor for the enzyme is believed to be ubiquinone.</text>
</comment>
<dbReference type="InterPro" id="IPR003917">
    <property type="entry name" value="NADH_UbQ_OxRdtase_chain2"/>
</dbReference>
<dbReference type="GO" id="GO:0006120">
    <property type="term" value="P:mitochondrial electron transport, NADH to ubiquinone"/>
    <property type="evidence" value="ECO:0007669"/>
    <property type="project" value="InterPro"/>
</dbReference>
<evidence type="ECO:0000256" key="17">
    <source>
        <dbReference type="ARBA" id="ARBA00049551"/>
    </source>
</evidence>
<dbReference type="GO" id="GO:0008137">
    <property type="term" value="F:NADH dehydrogenase (ubiquinone) activity"/>
    <property type="evidence" value="ECO:0007669"/>
    <property type="project" value="UniProtKB-EC"/>
</dbReference>
<evidence type="ECO:0000256" key="11">
    <source>
        <dbReference type="ARBA" id="ARBA00022982"/>
    </source>
</evidence>
<name>A0A342LET4_APOLU</name>
<accession>A0A342LET4</accession>
<evidence type="ECO:0000256" key="13">
    <source>
        <dbReference type="ARBA" id="ARBA00023027"/>
    </source>
</evidence>
<evidence type="ECO:0000256" key="7">
    <source>
        <dbReference type="ARBA" id="ARBA00022660"/>
    </source>
</evidence>
<dbReference type="GO" id="GO:0005743">
    <property type="term" value="C:mitochondrial inner membrane"/>
    <property type="evidence" value="ECO:0007669"/>
    <property type="project" value="UniProtKB-SubCell"/>
</dbReference>
<comment type="catalytic activity">
    <reaction evidence="17 18">
        <text>a ubiquinone + NADH + 5 H(+)(in) = a ubiquinol + NAD(+) + 4 H(+)(out)</text>
        <dbReference type="Rhea" id="RHEA:29091"/>
        <dbReference type="Rhea" id="RHEA-COMP:9565"/>
        <dbReference type="Rhea" id="RHEA-COMP:9566"/>
        <dbReference type="ChEBI" id="CHEBI:15378"/>
        <dbReference type="ChEBI" id="CHEBI:16389"/>
        <dbReference type="ChEBI" id="CHEBI:17976"/>
        <dbReference type="ChEBI" id="CHEBI:57540"/>
        <dbReference type="ChEBI" id="CHEBI:57945"/>
        <dbReference type="EC" id="7.1.1.2"/>
    </reaction>
</comment>
<evidence type="ECO:0000256" key="14">
    <source>
        <dbReference type="ARBA" id="ARBA00023075"/>
    </source>
</evidence>
<evidence type="ECO:0000256" key="12">
    <source>
        <dbReference type="ARBA" id="ARBA00022989"/>
    </source>
</evidence>
<feature type="transmembrane region" description="Helical" evidence="18">
    <location>
        <begin position="30"/>
        <end position="46"/>
    </location>
</feature>
<feature type="transmembrane region" description="Helical" evidence="18">
    <location>
        <begin position="236"/>
        <end position="258"/>
    </location>
</feature>
<dbReference type="PRINTS" id="PR01436">
    <property type="entry name" value="NADHDHGNASE2"/>
</dbReference>
<feature type="domain" description="NADH:quinone oxidoreductase/Mrp antiporter transmembrane" evidence="19">
    <location>
        <begin position="24"/>
        <end position="283"/>
    </location>
</feature>
<evidence type="ECO:0000256" key="6">
    <source>
        <dbReference type="ARBA" id="ARBA00022448"/>
    </source>
</evidence>
<keyword evidence="16 18" id="KW-0472">Membrane</keyword>
<protein>
    <recommendedName>
        <fullName evidence="5 18">NADH-ubiquinone oxidoreductase chain 2</fullName>
        <ecNumber evidence="4 18">7.1.1.2</ecNumber>
    </recommendedName>
</protein>
<organism evidence="20">
    <name type="scientific">Apolygus lucorum</name>
    <name type="common">Small green plant bug</name>
    <name type="synonym">Lygocoris lucorum</name>
    <dbReference type="NCBI Taxonomy" id="248454"/>
    <lineage>
        <taxon>Eukaryota</taxon>
        <taxon>Metazoa</taxon>
        <taxon>Ecdysozoa</taxon>
        <taxon>Arthropoda</taxon>
        <taxon>Hexapoda</taxon>
        <taxon>Insecta</taxon>
        <taxon>Pterygota</taxon>
        <taxon>Neoptera</taxon>
        <taxon>Paraneoptera</taxon>
        <taxon>Hemiptera</taxon>
        <taxon>Heteroptera</taxon>
        <taxon>Panheteroptera</taxon>
        <taxon>Cimicomorpha</taxon>
        <taxon>Miridae</taxon>
        <taxon>Mirini</taxon>
        <taxon>Apolygus</taxon>
    </lineage>
</organism>
<dbReference type="EC" id="7.1.1.2" evidence="4 18"/>
<evidence type="ECO:0000256" key="2">
    <source>
        <dbReference type="ARBA" id="ARBA00004448"/>
    </source>
</evidence>
<keyword evidence="15 18" id="KW-0496">Mitochondrion</keyword>
<keyword evidence="10 18" id="KW-1278">Translocase</keyword>
<evidence type="ECO:0000256" key="5">
    <source>
        <dbReference type="ARBA" id="ARBA00021008"/>
    </source>
</evidence>
<evidence type="ECO:0000256" key="3">
    <source>
        <dbReference type="ARBA" id="ARBA00007012"/>
    </source>
</evidence>
<feature type="transmembrane region" description="Helical" evidence="18">
    <location>
        <begin position="270"/>
        <end position="292"/>
    </location>
</feature>
<keyword evidence="13 18" id="KW-0520">NAD</keyword>
<proteinExistence type="inferred from homology"/>
<evidence type="ECO:0000256" key="1">
    <source>
        <dbReference type="ARBA" id="ARBA00003257"/>
    </source>
</evidence>
<evidence type="ECO:0000256" key="16">
    <source>
        <dbReference type="ARBA" id="ARBA00023136"/>
    </source>
</evidence>
<dbReference type="PANTHER" id="PTHR46552:SF1">
    <property type="entry name" value="NADH-UBIQUINONE OXIDOREDUCTASE CHAIN 2"/>
    <property type="match status" value="1"/>
</dbReference>
<dbReference type="PANTHER" id="PTHR46552">
    <property type="entry name" value="NADH-UBIQUINONE OXIDOREDUCTASE CHAIN 2"/>
    <property type="match status" value="1"/>
</dbReference>
<comment type="function">
    <text evidence="18">Core subunit of the mitochondrial membrane respiratory chain NADH dehydrogenase (Complex I) which catalyzes electron transfer from NADH through the respiratory chain, using ubiquinone as an electron acceptor. Essential for the catalytic activity and assembly of complex I.</text>
</comment>
<dbReference type="InterPro" id="IPR001750">
    <property type="entry name" value="ND/Mrp_TM"/>
</dbReference>
<evidence type="ECO:0000259" key="19">
    <source>
        <dbReference type="Pfam" id="PF00361"/>
    </source>
</evidence>
<dbReference type="InterPro" id="IPR050175">
    <property type="entry name" value="Complex_I_Subunit_2"/>
</dbReference>
<feature type="transmembrane region" description="Helical" evidence="18">
    <location>
        <begin position="58"/>
        <end position="77"/>
    </location>
</feature>
<keyword evidence="11 18" id="KW-0249">Electron transport</keyword>
<keyword evidence="8 18" id="KW-0812">Transmembrane</keyword>
<feature type="transmembrane region" description="Helical" evidence="18">
    <location>
        <begin position="198"/>
        <end position="215"/>
    </location>
</feature>
<dbReference type="EMBL" id="KU234539">
    <property type="protein sequence ID" value="ANT45812.1"/>
    <property type="molecule type" value="Genomic_DNA"/>
</dbReference>
<evidence type="ECO:0000256" key="18">
    <source>
        <dbReference type="RuleBase" id="RU003403"/>
    </source>
</evidence>
<dbReference type="AlphaFoldDB" id="A0A342LET4"/>
<evidence type="ECO:0000256" key="8">
    <source>
        <dbReference type="ARBA" id="ARBA00022692"/>
    </source>
</evidence>
<sequence length="335" mass="39407">MLKTSSKMLFLMTTIMGTMMVVSSSNWLNMWIGLEINMMSFIPLMFKSKNNFLSQSSMMYFLIQSMASTMFIIMILFNKYMFISFYSTNAQNIIIFITMMMKMGMPPFHMWFPELMSKLNWNLCMFLMTWQKIAPMYILSIIMDNNSIMMMMIVMSTILGAILGLNHTSTRKIMAYSSINHMGWLVACALTFKKLWIMYMIMYSIMVIMICYTLNKYNILFINQFNIESLTMVEKMSLLIMMMSMGGLPPFLGFMPKWMTIEYMISSNEIMLMLIMVMSSLITLSYYMRMISSISMLMSNSQKWIFMNKTSKIPSTITLFINMMLPLFFILMNFM</sequence>
<reference evidence="20" key="1">
    <citation type="submission" date="2015-12" db="EMBL/GenBank/DDBJ databases">
        <title>Comparative mitogenomic analysis of plant bugs (Hemiptera: Miridae) and development of molecular markers for population genetics.</title>
        <authorList>
            <person name="Zhang Q.-L."/>
            <person name="Yuan M.-L."/>
            <person name="Wang J."/>
        </authorList>
    </citation>
    <scope>NUCLEOTIDE SEQUENCE</scope>
</reference>
<comment type="subcellular location">
    <subcellularLocation>
        <location evidence="2 18">Mitochondrion inner membrane</location>
        <topology evidence="2 18">Multi-pass membrane protein</topology>
    </subcellularLocation>
</comment>
<keyword evidence="14 18" id="KW-0830">Ubiquinone</keyword>
<dbReference type="Pfam" id="PF00361">
    <property type="entry name" value="Proton_antipo_M"/>
    <property type="match status" value="1"/>
</dbReference>
<gene>
    <name evidence="20" type="primary">nad2</name>
</gene>
<evidence type="ECO:0000256" key="15">
    <source>
        <dbReference type="ARBA" id="ARBA00023128"/>
    </source>
</evidence>
<feature type="transmembrane region" description="Helical" evidence="18">
    <location>
        <begin position="173"/>
        <end position="192"/>
    </location>
</feature>
<comment type="similarity">
    <text evidence="3 18">Belongs to the complex I subunit 2 family.</text>
</comment>
<evidence type="ECO:0000313" key="20">
    <source>
        <dbReference type="EMBL" id="ANT45812.1"/>
    </source>
</evidence>
<feature type="transmembrane region" description="Helical" evidence="18">
    <location>
        <begin position="313"/>
        <end position="334"/>
    </location>
</feature>
<evidence type="ECO:0000256" key="9">
    <source>
        <dbReference type="ARBA" id="ARBA00022792"/>
    </source>
</evidence>
<keyword evidence="9 18" id="KW-0999">Mitochondrion inner membrane</keyword>